<evidence type="ECO:0000313" key="3">
    <source>
        <dbReference type="Proteomes" id="UP000813824"/>
    </source>
</evidence>
<reference evidence="2" key="1">
    <citation type="journal article" date="2021" name="New Phytol.">
        <title>Evolutionary innovations through gain and loss of genes in the ectomycorrhizal Boletales.</title>
        <authorList>
            <person name="Wu G."/>
            <person name="Miyauchi S."/>
            <person name="Morin E."/>
            <person name="Kuo A."/>
            <person name="Drula E."/>
            <person name="Varga T."/>
            <person name="Kohler A."/>
            <person name="Feng B."/>
            <person name="Cao Y."/>
            <person name="Lipzen A."/>
            <person name="Daum C."/>
            <person name="Hundley H."/>
            <person name="Pangilinan J."/>
            <person name="Johnson J."/>
            <person name="Barry K."/>
            <person name="LaButti K."/>
            <person name="Ng V."/>
            <person name="Ahrendt S."/>
            <person name="Min B."/>
            <person name="Choi I.G."/>
            <person name="Park H."/>
            <person name="Plett J.M."/>
            <person name="Magnuson J."/>
            <person name="Spatafora J.W."/>
            <person name="Nagy L.G."/>
            <person name="Henrissat B."/>
            <person name="Grigoriev I.V."/>
            <person name="Yang Z.L."/>
            <person name="Xu J."/>
            <person name="Martin F.M."/>
        </authorList>
    </citation>
    <scope>NUCLEOTIDE SEQUENCE</scope>
    <source>
        <strain evidence="2">KKN 215</strain>
    </source>
</reference>
<keyword evidence="3" id="KW-1185">Reference proteome</keyword>
<sequence>MNDSAENGRRHKQQPVGSPPNQSALAYMSADSDAYLGQPSFSSSPSRNAPLSAPPGSSIQIPDRPNFPTRSSTAPSTSSRGQDPKTQKSFDGHHSRSEDLNHADVAYANDQQASDLNASRSQGHLAASRPTTPASSSNHNQASFSEYSDSSRRRRRSIGSDTSVDSGSSATGTSGQAPPSTTHTSASMSTTYVVSFSSRIPQCYSV</sequence>
<comment type="caution">
    <text evidence="2">The sequence shown here is derived from an EMBL/GenBank/DDBJ whole genome shotgun (WGS) entry which is preliminary data.</text>
</comment>
<feature type="compositionally biased region" description="Polar residues" evidence="1">
    <location>
        <begin position="39"/>
        <end position="60"/>
    </location>
</feature>
<proteinExistence type="predicted"/>
<feature type="compositionally biased region" description="Polar residues" evidence="1">
    <location>
        <begin position="15"/>
        <end position="24"/>
    </location>
</feature>
<accession>A0A8K0UIT7</accession>
<feature type="compositionally biased region" description="Basic and acidic residues" evidence="1">
    <location>
        <begin position="82"/>
        <end position="102"/>
    </location>
</feature>
<evidence type="ECO:0000313" key="2">
    <source>
        <dbReference type="EMBL" id="KAH8093808.1"/>
    </source>
</evidence>
<evidence type="ECO:0000256" key="1">
    <source>
        <dbReference type="SAM" id="MobiDB-lite"/>
    </source>
</evidence>
<dbReference type="AlphaFoldDB" id="A0A8K0UIT7"/>
<feature type="compositionally biased region" description="Low complexity" evidence="1">
    <location>
        <begin position="126"/>
        <end position="148"/>
    </location>
</feature>
<name>A0A8K0UIT7_9AGAR</name>
<dbReference type="EMBL" id="JAEVFJ010000028">
    <property type="protein sequence ID" value="KAH8093808.1"/>
    <property type="molecule type" value="Genomic_DNA"/>
</dbReference>
<feature type="region of interest" description="Disordered" evidence="1">
    <location>
        <begin position="1"/>
        <end position="191"/>
    </location>
</feature>
<dbReference type="Proteomes" id="UP000813824">
    <property type="component" value="Unassembled WGS sequence"/>
</dbReference>
<protein>
    <submittedName>
        <fullName evidence="2">Uncharacterized protein</fullName>
    </submittedName>
</protein>
<feature type="compositionally biased region" description="Low complexity" evidence="1">
    <location>
        <begin position="159"/>
        <end position="191"/>
    </location>
</feature>
<feature type="compositionally biased region" description="Low complexity" evidence="1">
    <location>
        <begin position="68"/>
        <end position="80"/>
    </location>
</feature>
<gene>
    <name evidence="2" type="ORF">BXZ70DRAFT_384328</name>
</gene>
<organism evidence="2 3">
    <name type="scientific">Cristinia sonorae</name>
    <dbReference type="NCBI Taxonomy" id="1940300"/>
    <lineage>
        <taxon>Eukaryota</taxon>
        <taxon>Fungi</taxon>
        <taxon>Dikarya</taxon>
        <taxon>Basidiomycota</taxon>
        <taxon>Agaricomycotina</taxon>
        <taxon>Agaricomycetes</taxon>
        <taxon>Agaricomycetidae</taxon>
        <taxon>Agaricales</taxon>
        <taxon>Pleurotineae</taxon>
        <taxon>Stephanosporaceae</taxon>
        <taxon>Cristinia</taxon>
    </lineage>
</organism>
<feature type="compositionally biased region" description="Polar residues" evidence="1">
    <location>
        <begin position="109"/>
        <end position="122"/>
    </location>
</feature>